<evidence type="ECO:0000313" key="1">
    <source>
        <dbReference type="Proteomes" id="UP000790787"/>
    </source>
</evidence>
<reference evidence="1" key="1">
    <citation type="journal article" date="2014" name="Nat. Commun.">
        <title>The tobacco genome sequence and its comparison with those of tomato and potato.</title>
        <authorList>
            <person name="Sierro N."/>
            <person name="Battey J.N."/>
            <person name="Ouadi S."/>
            <person name="Bakaher N."/>
            <person name="Bovet L."/>
            <person name="Willig A."/>
            <person name="Goepfert S."/>
            <person name="Peitsch M.C."/>
            <person name="Ivanov N.V."/>
        </authorList>
    </citation>
    <scope>NUCLEOTIDE SEQUENCE [LARGE SCALE GENOMIC DNA]</scope>
</reference>
<evidence type="ECO:0000313" key="2">
    <source>
        <dbReference type="RefSeq" id="XP_075087663.1"/>
    </source>
</evidence>
<gene>
    <name evidence="2" type="primary">LOC142169666</name>
</gene>
<reference evidence="2" key="2">
    <citation type="submission" date="2025-08" db="UniProtKB">
        <authorList>
            <consortium name="RefSeq"/>
        </authorList>
    </citation>
    <scope>IDENTIFICATION</scope>
    <source>
        <tissue evidence="2">Leaf</tissue>
    </source>
</reference>
<keyword evidence="1" id="KW-1185">Reference proteome</keyword>
<dbReference type="Proteomes" id="UP000790787">
    <property type="component" value="Chromosome 15"/>
</dbReference>
<sequence>MAEYEACILRIRMVADMKIKELLVVGDSNLLIHQVQGEWTTKNVKILPYQHCVKELCKKYTKMEFKHIPKIQNELAEALSTLSSMIQHPDKNYIDPIEIVIGDQHVYCFHVDREPYGKPWYYNIKRFLESREYQ</sequence>
<accession>A0AC58SRQ6</accession>
<dbReference type="RefSeq" id="XP_075087663.1">
    <property type="nucleotide sequence ID" value="XM_075231562.1"/>
</dbReference>
<protein>
    <submittedName>
        <fullName evidence="2">Uncharacterized protein LOC142169666</fullName>
    </submittedName>
</protein>
<organism evidence="1 2">
    <name type="scientific">Nicotiana tabacum</name>
    <name type="common">Common tobacco</name>
    <dbReference type="NCBI Taxonomy" id="4097"/>
    <lineage>
        <taxon>Eukaryota</taxon>
        <taxon>Viridiplantae</taxon>
        <taxon>Streptophyta</taxon>
        <taxon>Embryophyta</taxon>
        <taxon>Tracheophyta</taxon>
        <taxon>Spermatophyta</taxon>
        <taxon>Magnoliopsida</taxon>
        <taxon>eudicotyledons</taxon>
        <taxon>Gunneridae</taxon>
        <taxon>Pentapetalae</taxon>
        <taxon>asterids</taxon>
        <taxon>lamiids</taxon>
        <taxon>Solanales</taxon>
        <taxon>Solanaceae</taxon>
        <taxon>Nicotianoideae</taxon>
        <taxon>Nicotianeae</taxon>
        <taxon>Nicotiana</taxon>
    </lineage>
</organism>
<name>A0AC58SRQ6_TOBAC</name>
<proteinExistence type="predicted"/>